<evidence type="ECO:0000313" key="1">
    <source>
        <dbReference type="EMBL" id="CAI6359107.1"/>
    </source>
</evidence>
<keyword evidence="2" id="KW-1185">Reference proteome</keyword>
<reference evidence="1 2" key="1">
    <citation type="submission" date="2023-01" db="EMBL/GenBank/DDBJ databases">
        <authorList>
            <person name="Whitehead M."/>
        </authorList>
    </citation>
    <scope>NUCLEOTIDE SEQUENCE [LARGE SCALE GENOMIC DNA]</scope>
</reference>
<comment type="caution">
    <text evidence="1">The sequence shown here is derived from an EMBL/GenBank/DDBJ whole genome shotgun (WGS) entry which is preliminary data.</text>
</comment>
<dbReference type="PANTHER" id="PTHR47326:SF1">
    <property type="entry name" value="HTH PSQ-TYPE DOMAIN-CONTAINING PROTEIN"/>
    <property type="match status" value="1"/>
</dbReference>
<dbReference type="Gene3D" id="3.30.420.10">
    <property type="entry name" value="Ribonuclease H-like superfamily/Ribonuclease H"/>
    <property type="match status" value="1"/>
</dbReference>
<accession>A0AAV0WTC6</accession>
<evidence type="ECO:0000313" key="2">
    <source>
        <dbReference type="Proteomes" id="UP001160148"/>
    </source>
</evidence>
<dbReference type="PANTHER" id="PTHR47326">
    <property type="entry name" value="TRANSPOSABLE ELEMENT TC3 TRANSPOSASE-LIKE PROTEIN"/>
    <property type="match status" value="1"/>
</dbReference>
<dbReference type="GO" id="GO:0003676">
    <property type="term" value="F:nucleic acid binding"/>
    <property type="evidence" value="ECO:0007669"/>
    <property type="project" value="InterPro"/>
</dbReference>
<dbReference type="InterPro" id="IPR036397">
    <property type="entry name" value="RNaseH_sf"/>
</dbReference>
<proteinExistence type="predicted"/>
<dbReference type="AlphaFoldDB" id="A0AAV0WTC6"/>
<dbReference type="Proteomes" id="UP001160148">
    <property type="component" value="Unassembled WGS sequence"/>
</dbReference>
<protein>
    <recommendedName>
        <fullName evidence="3">Transposase</fullName>
    </recommendedName>
</protein>
<sequence>MFFSITEKMDMWSCFIESGKNKRKAALLYSQRFGLERQVPSSSIFLRLEKNLKATGSFNKNKNRKCTKTTEEYSQIVLQKLEENPNTSLRIVSKEVGISYSSVQKIAKKNKYHPYKRNTVQHLKFDDYERRLVWIAKVLVEIEDNPQFLETICWTDEAKFHNNGNVNSQNLRYWSNGNPHWHTEKNFQERYGINVWCGIFYDKLIGPFFFSENLNGDKYLEFLKTELPILLEDIPLSRRKNLVWQQDGAPAHNKNTVIQYLNCTFGTNWMGTYSPKICWPPRSPDLTSPDYFLWGYLQSVVYKEMPANVNDLKQKIKDACSNIPSHVLVKTTTNELLRRLAICLEVDGHQFEHLLK</sequence>
<name>A0AAV0WTC6_9HEMI</name>
<dbReference type="EMBL" id="CARXXK010000002">
    <property type="protein sequence ID" value="CAI6359107.1"/>
    <property type="molecule type" value="Genomic_DNA"/>
</dbReference>
<evidence type="ECO:0008006" key="3">
    <source>
        <dbReference type="Google" id="ProtNLM"/>
    </source>
</evidence>
<organism evidence="1 2">
    <name type="scientific">Macrosiphum euphorbiae</name>
    <name type="common">potato aphid</name>
    <dbReference type="NCBI Taxonomy" id="13131"/>
    <lineage>
        <taxon>Eukaryota</taxon>
        <taxon>Metazoa</taxon>
        <taxon>Ecdysozoa</taxon>
        <taxon>Arthropoda</taxon>
        <taxon>Hexapoda</taxon>
        <taxon>Insecta</taxon>
        <taxon>Pterygota</taxon>
        <taxon>Neoptera</taxon>
        <taxon>Paraneoptera</taxon>
        <taxon>Hemiptera</taxon>
        <taxon>Sternorrhyncha</taxon>
        <taxon>Aphidomorpha</taxon>
        <taxon>Aphidoidea</taxon>
        <taxon>Aphididae</taxon>
        <taxon>Macrosiphini</taxon>
        <taxon>Macrosiphum</taxon>
    </lineage>
</organism>
<gene>
    <name evidence="1" type="ORF">MEUPH1_LOCUS14550</name>
</gene>